<proteinExistence type="predicted"/>
<evidence type="ECO:0000313" key="2">
    <source>
        <dbReference type="EMBL" id="PQO34208.1"/>
    </source>
</evidence>
<evidence type="ECO:0000259" key="1">
    <source>
        <dbReference type="SMART" id="SM01321"/>
    </source>
</evidence>
<reference evidence="2 3" key="1">
    <citation type="submission" date="2018-02" db="EMBL/GenBank/DDBJ databases">
        <title>Comparative genomes isolates from brazilian mangrove.</title>
        <authorList>
            <person name="Araujo J.E."/>
            <person name="Taketani R.G."/>
            <person name="Silva M.C.P."/>
            <person name="Loureco M.V."/>
            <person name="Andreote F.D."/>
        </authorList>
    </citation>
    <scope>NUCLEOTIDE SEQUENCE [LARGE SCALE GENOMIC DNA]</scope>
    <source>
        <strain evidence="2 3">Hex-1 MGV</strain>
    </source>
</reference>
<dbReference type="SMART" id="SM01321">
    <property type="entry name" value="Y1_Tnp"/>
    <property type="match status" value="1"/>
</dbReference>
<feature type="domain" description="Transposase IS200-like" evidence="1">
    <location>
        <begin position="8"/>
        <end position="136"/>
    </location>
</feature>
<protein>
    <submittedName>
        <fullName evidence="2">Transposase</fullName>
    </submittedName>
</protein>
<dbReference type="OrthoDB" id="277009at2"/>
<dbReference type="InterPro" id="IPR002686">
    <property type="entry name" value="Transposase_17"/>
</dbReference>
<sequence length="182" mass="21832">MRKYVRSHSGSLYFFTHVTHERAPFLTTPLARQALRNAFQKTRVAWPFDVVAIVLLPDHLHCIWQLPSRDADYSKRWHLIKARFSRAWLASGGEEGTRNKSRMLRHERGVWQRRYYEHTCRDLADLKRCVDYVHVNPLKHGLVKSVQDWPWSSFHRYVRLGEYSSDWGNADHWQRDEWSDVE</sequence>
<dbReference type="InterPro" id="IPR052715">
    <property type="entry name" value="RAYT_transposase"/>
</dbReference>
<dbReference type="RefSeq" id="WP_105329937.1">
    <property type="nucleotide sequence ID" value="NZ_PUHY01000010.1"/>
</dbReference>
<dbReference type="SUPFAM" id="SSF143422">
    <property type="entry name" value="Transposase IS200-like"/>
    <property type="match status" value="1"/>
</dbReference>
<dbReference type="Gene3D" id="3.30.70.1290">
    <property type="entry name" value="Transposase IS200-like"/>
    <property type="match status" value="1"/>
</dbReference>
<dbReference type="NCBIfam" id="NF047646">
    <property type="entry name" value="REP_Tyr_transpos"/>
    <property type="match status" value="1"/>
</dbReference>
<gene>
    <name evidence="2" type="ORF">C5Y83_11765</name>
</gene>
<dbReference type="InterPro" id="IPR036515">
    <property type="entry name" value="Transposase_17_sf"/>
</dbReference>
<dbReference type="AlphaFoldDB" id="A0A2S8FPX2"/>
<organism evidence="2 3">
    <name type="scientific">Blastopirellula marina</name>
    <dbReference type="NCBI Taxonomy" id="124"/>
    <lineage>
        <taxon>Bacteria</taxon>
        <taxon>Pseudomonadati</taxon>
        <taxon>Planctomycetota</taxon>
        <taxon>Planctomycetia</taxon>
        <taxon>Pirellulales</taxon>
        <taxon>Pirellulaceae</taxon>
        <taxon>Blastopirellula</taxon>
    </lineage>
</organism>
<accession>A0A2S8FPX2</accession>
<dbReference type="Proteomes" id="UP000238322">
    <property type="component" value="Unassembled WGS sequence"/>
</dbReference>
<dbReference type="EMBL" id="PUHY01000010">
    <property type="protein sequence ID" value="PQO34208.1"/>
    <property type="molecule type" value="Genomic_DNA"/>
</dbReference>
<evidence type="ECO:0000313" key="3">
    <source>
        <dbReference type="Proteomes" id="UP000238322"/>
    </source>
</evidence>
<comment type="caution">
    <text evidence="2">The sequence shown here is derived from an EMBL/GenBank/DDBJ whole genome shotgun (WGS) entry which is preliminary data.</text>
</comment>
<dbReference type="GO" id="GO:0043565">
    <property type="term" value="F:sequence-specific DNA binding"/>
    <property type="evidence" value="ECO:0007669"/>
    <property type="project" value="TreeGrafter"/>
</dbReference>
<dbReference type="GO" id="GO:0006313">
    <property type="term" value="P:DNA transposition"/>
    <property type="evidence" value="ECO:0007669"/>
    <property type="project" value="InterPro"/>
</dbReference>
<dbReference type="GO" id="GO:0004803">
    <property type="term" value="F:transposase activity"/>
    <property type="evidence" value="ECO:0007669"/>
    <property type="project" value="InterPro"/>
</dbReference>
<dbReference type="PANTHER" id="PTHR36966:SF1">
    <property type="entry name" value="REP-ASSOCIATED TYROSINE TRANSPOSASE"/>
    <property type="match status" value="1"/>
</dbReference>
<dbReference type="Pfam" id="PF01797">
    <property type="entry name" value="Y1_Tnp"/>
    <property type="match status" value="1"/>
</dbReference>
<dbReference type="PANTHER" id="PTHR36966">
    <property type="entry name" value="REP-ASSOCIATED TYROSINE TRANSPOSASE"/>
    <property type="match status" value="1"/>
</dbReference>
<name>A0A2S8FPX2_9BACT</name>